<evidence type="ECO:0000256" key="1">
    <source>
        <dbReference type="ARBA" id="ARBA00005953"/>
    </source>
</evidence>
<dbReference type="PANTHER" id="PTHR31793:SF27">
    <property type="entry name" value="NOVEL THIOESTERASE SUPERFAMILY DOMAIN AND SAPOSIN A-TYPE DOMAIN CONTAINING PROTEIN (0610012H03RIK)"/>
    <property type="match status" value="1"/>
</dbReference>
<dbReference type="Pfam" id="PF13279">
    <property type="entry name" value="4HBT_2"/>
    <property type="match status" value="1"/>
</dbReference>
<name>A0ABS0Z6X5_9GAMM</name>
<dbReference type="InterPro" id="IPR050563">
    <property type="entry name" value="4-hydroxybenzoyl-CoA_TE"/>
</dbReference>
<evidence type="ECO:0000256" key="2">
    <source>
        <dbReference type="ARBA" id="ARBA00022801"/>
    </source>
</evidence>
<dbReference type="InterPro" id="IPR029069">
    <property type="entry name" value="HotDog_dom_sf"/>
</dbReference>
<dbReference type="CDD" id="cd00586">
    <property type="entry name" value="4HBT"/>
    <property type="match status" value="1"/>
</dbReference>
<comment type="similarity">
    <text evidence="1">Belongs to the 4-hydroxybenzoyl-CoA thioesterase family.</text>
</comment>
<keyword evidence="2" id="KW-0378">Hydrolase</keyword>
<gene>
    <name evidence="3" type="ORF">JHD44_01880</name>
</gene>
<reference evidence="3 4" key="1">
    <citation type="submission" date="2020-12" db="EMBL/GenBank/DDBJ databases">
        <title>Comparative genome analysis of fungal antagonists Marinomonas ostreistagni 398 and M. spartinae 468.</title>
        <authorList>
            <person name="Fields J.L."/>
            <person name="Mavrodi O.V."/>
            <person name="Biber P.D."/>
            <person name="Indest K.J."/>
            <person name="Mavrodi D.V."/>
        </authorList>
    </citation>
    <scope>NUCLEOTIDE SEQUENCE [LARGE SCALE GENOMIC DNA]</scope>
    <source>
        <strain evidence="3 4">USM7</strain>
    </source>
</reference>
<dbReference type="RefSeq" id="WP_199460541.1">
    <property type="nucleotide sequence ID" value="NZ_JAEMUH010000002.1"/>
</dbReference>
<sequence>MDVRPHTLLIHVRDYECDMQGIVNNAVYQNYLEHARHAFLKDRGLDFAEITQSGIHLVVMRAEIDYRSPLKSGMTAIIETQCKPISRFKTEFRQKISIESEETILSASARFIIASISESGRPTLLKSIDLLFD</sequence>
<protein>
    <submittedName>
        <fullName evidence="3">Acyl-CoA thioesterase</fullName>
    </submittedName>
</protein>
<evidence type="ECO:0000313" key="3">
    <source>
        <dbReference type="EMBL" id="MBJ7549417.1"/>
    </source>
</evidence>
<accession>A0ABS0Z6X5</accession>
<dbReference type="Proteomes" id="UP000598488">
    <property type="component" value="Unassembled WGS sequence"/>
</dbReference>
<comment type="caution">
    <text evidence="3">The sequence shown here is derived from an EMBL/GenBank/DDBJ whole genome shotgun (WGS) entry which is preliminary data.</text>
</comment>
<dbReference type="PANTHER" id="PTHR31793">
    <property type="entry name" value="4-HYDROXYBENZOYL-COA THIOESTERASE FAMILY MEMBER"/>
    <property type="match status" value="1"/>
</dbReference>
<organism evidence="3 4">
    <name type="scientific">Marinomonas ostreistagni</name>
    <dbReference type="NCBI Taxonomy" id="359209"/>
    <lineage>
        <taxon>Bacteria</taxon>
        <taxon>Pseudomonadati</taxon>
        <taxon>Pseudomonadota</taxon>
        <taxon>Gammaproteobacteria</taxon>
        <taxon>Oceanospirillales</taxon>
        <taxon>Oceanospirillaceae</taxon>
        <taxon>Marinomonas</taxon>
    </lineage>
</organism>
<evidence type="ECO:0000313" key="4">
    <source>
        <dbReference type="Proteomes" id="UP000598488"/>
    </source>
</evidence>
<dbReference type="Gene3D" id="3.10.129.10">
    <property type="entry name" value="Hotdog Thioesterase"/>
    <property type="match status" value="1"/>
</dbReference>
<dbReference type="SUPFAM" id="SSF54637">
    <property type="entry name" value="Thioesterase/thiol ester dehydrase-isomerase"/>
    <property type="match status" value="1"/>
</dbReference>
<proteinExistence type="inferred from homology"/>
<keyword evidence="4" id="KW-1185">Reference proteome</keyword>
<dbReference type="EMBL" id="JAEMUH010000002">
    <property type="protein sequence ID" value="MBJ7549417.1"/>
    <property type="molecule type" value="Genomic_DNA"/>
</dbReference>